<dbReference type="GO" id="GO:0005789">
    <property type="term" value="C:endoplasmic reticulum membrane"/>
    <property type="evidence" value="ECO:0007669"/>
    <property type="project" value="UniProtKB-SubCell"/>
</dbReference>
<gene>
    <name evidence="9" type="ORF">KQ657_002807</name>
</gene>
<dbReference type="InterPro" id="IPR012936">
    <property type="entry name" value="Erv_C"/>
</dbReference>
<dbReference type="GO" id="GO:0000139">
    <property type="term" value="C:Golgi membrane"/>
    <property type="evidence" value="ECO:0007669"/>
    <property type="project" value="UniProtKB-SubCell"/>
</dbReference>
<dbReference type="GO" id="GO:0006890">
    <property type="term" value="P:retrograde vesicle-mediated transport, Golgi to endoplasmic reticulum"/>
    <property type="evidence" value="ECO:0007669"/>
    <property type="project" value="TreeGrafter"/>
</dbReference>
<evidence type="ECO:0000256" key="1">
    <source>
        <dbReference type="ARBA" id="ARBA00004141"/>
    </source>
</evidence>
<proteinExistence type="inferred from homology"/>
<evidence type="ECO:0000256" key="2">
    <source>
        <dbReference type="ARBA" id="ARBA00005648"/>
    </source>
</evidence>
<evidence type="ECO:0000259" key="7">
    <source>
        <dbReference type="Pfam" id="PF07970"/>
    </source>
</evidence>
<dbReference type="GO" id="GO:0033116">
    <property type="term" value="C:endoplasmic reticulum-Golgi intermediate compartment membrane"/>
    <property type="evidence" value="ECO:0007669"/>
    <property type="project" value="UniProtKB-SubCell"/>
</dbReference>
<dbReference type="InterPro" id="IPR039542">
    <property type="entry name" value="Erv_N"/>
</dbReference>
<evidence type="ECO:0000259" key="8">
    <source>
        <dbReference type="Pfam" id="PF13850"/>
    </source>
</evidence>
<comment type="subcellular location">
    <subcellularLocation>
        <location evidence="6">Endoplasmic reticulum membrane</location>
        <topology evidence="6">Multi-pass membrane protein</topology>
    </subcellularLocation>
    <subcellularLocation>
        <location evidence="6">Endoplasmic reticulum-Golgi intermediate compartment membrane</location>
        <topology evidence="6">Multi-pass membrane protein</topology>
    </subcellularLocation>
    <subcellularLocation>
        <location evidence="6">Golgi apparatus membrane</location>
        <topology evidence="6">Multi-pass membrane protein</topology>
    </subcellularLocation>
    <subcellularLocation>
        <location evidence="1">Membrane</location>
        <topology evidence="1">Multi-pass membrane protein</topology>
    </subcellularLocation>
</comment>
<evidence type="ECO:0000313" key="10">
    <source>
        <dbReference type="Proteomes" id="UP000790833"/>
    </source>
</evidence>
<reference evidence="9" key="1">
    <citation type="submission" date="2021-03" db="EMBL/GenBank/DDBJ databases">
        <authorList>
            <person name="Palmer J.M."/>
        </authorList>
    </citation>
    <scope>NUCLEOTIDE SEQUENCE</scope>
    <source>
        <strain evidence="9">ARV_011</strain>
    </source>
</reference>
<accession>A0A9P7V6J5</accession>
<dbReference type="GeneID" id="66116181"/>
<keyword evidence="6" id="KW-0813">Transport</keyword>
<evidence type="ECO:0000256" key="4">
    <source>
        <dbReference type="ARBA" id="ARBA00022989"/>
    </source>
</evidence>
<dbReference type="PANTHER" id="PTHR10984">
    <property type="entry name" value="ENDOPLASMIC RETICULUM-GOLGI INTERMEDIATE COMPARTMENT PROTEIN"/>
    <property type="match status" value="1"/>
</dbReference>
<evidence type="ECO:0000313" key="9">
    <source>
        <dbReference type="EMBL" id="KAG7191839.1"/>
    </source>
</evidence>
<keyword evidence="6" id="KW-0333">Golgi apparatus</keyword>
<comment type="function">
    <text evidence="6">Plays a role in transport between endoplasmic reticulum and Golgi.</text>
</comment>
<comment type="caution">
    <text evidence="9">The sequence shown here is derived from an EMBL/GenBank/DDBJ whole genome shotgun (WGS) entry which is preliminary data.</text>
</comment>
<protein>
    <recommendedName>
        <fullName evidence="6">Endoplasmic reticulum-Golgi intermediate compartment protein</fullName>
    </recommendedName>
</protein>
<feature type="transmembrane region" description="Helical" evidence="6">
    <location>
        <begin position="21"/>
        <end position="43"/>
    </location>
</feature>
<dbReference type="Pfam" id="PF13850">
    <property type="entry name" value="ERGIC_N"/>
    <property type="match status" value="1"/>
</dbReference>
<dbReference type="OrthoDB" id="270930at2759"/>
<evidence type="ECO:0000256" key="5">
    <source>
        <dbReference type="ARBA" id="ARBA00023136"/>
    </source>
</evidence>
<keyword evidence="5 6" id="KW-0472">Membrane</keyword>
<dbReference type="Pfam" id="PF07970">
    <property type="entry name" value="COPIIcoated_ERV"/>
    <property type="match status" value="1"/>
</dbReference>
<dbReference type="GO" id="GO:0006888">
    <property type="term" value="P:endoplasmic reticulum to Golgi vesicle-mediated transport"/>
    <property type="evidence" value="ECO:0007669"/>
    <property type="project" value="UniProtKB-UniRule"/>
</dbReference>
<dbReference type="EMBL" id="JAHMUF010000023">
    <property type="protein sequence ID" value="KAG7191839.1"/>
    <property type="molecule type" value="Genomic_DNA"/>
</dbReference>
<keyword evidence="3 6" id="KW-0812">Transmembrane</keyword>
<dbReference type="AlphaFoldDB" id="A0A9P7V6J5"/>
<dbReference type="RefSeq" id="XP_043047391.1">
    <property type="nucleotide sequence ID" value="XM_043193554.1"/>
</dbReference>
<feature type="domain" description="Endoplasmic reticulum vesicle transporter N-terminal" evidence="8">
    <location>
        <begin position="9"/>
        <end position="97"/>
    </location>
</feature>
<feature type="transmembrane region" description="Helical" evidence="6">
    <location>
        <begin position="359"/>
        <end position="380"/>
    </location>
</feature>
<name>A0A9P7V6J5_9ASCO</name>
<dbReference type="GO" id="GO:0030134">
    <property type="term" value="C:COPII-coated ER to Golgi transport vesicle"/>
    <property type="evidence" value="ECO:0007669"/>
    <property type="project" value="TreeGrafter"/>
</dbReference>
<evidence type="ECO:0000256" key="6">
    <source>
        <dbReference type="RuleBase" id="RU369013"/>
    </source>
</evidence>
<sequence length="397" mass="44495">MSARQSKLLSLDAFAKTVEDAKIKTTSGGIITLVCVLVVLMLIRNEYTDYTTLVTKPELVVDRDINKKLDINLDITFPNLPCDVLTMDILDISGEAKVDILKSGFEKFRLVDGQEVADETPVLNGLNVFDLIKTDDHSGPCGSCYGALPQEGYCCDTCEAVRVAYANKEWAFYEGKDIEQCELEGYVARVIERINRKEGCRIKGTTQINRILGNLHFAPGASHTAPGQHVHDLSLYNKYKENFNFDHVVNHLSFGKDPESDLIDSTHPLDGHRKDINEKYHLYSYYIKVVASRFESLNKAKTLETNQFSVIQHDRPLKGGRDKDHQHTLHAKGGIPGVFFYFEISPLKLINREEYAKTWSGFVLGVISSIAGVLMVGTLIDRSVFAAEQVIKGKKDM</sequence>
<keyword evidence="4 6" id="KW-1133">Transmembrane helix</keyword>
<comment type="similarity">
    <text evidence="2 6">Belongs to the ERGIC family.</text>
</comment>
<evidence type="ECO:0000256" key="3">
    <source>
        <dbReference type="ARBA" id="ARBA00022692"/>
    </source>
</evidence>
<organism evidence="9 10">
    <name type="scientific">Scheffersomyces spartinae</name>
    <dbReference type="NCBI Taxonomy" id="45513"/>
    <lineage>
        <taxon>Eukaryota</taxon>
        <taxon>Fungi</taxon>
        <taxon>Dikarya</taxon>
        <taxon>Ascomycota</taxon>
        <taxon>Saccharomycotina</taxon>
        <taxon>Pichiomycetes</taxon>
        <taxon>Debaryomycetaceae</taxon>
        <taxon>Scheffersomyces</taxon>
    </lineage>
</organism>
<dbReference type="PANTHER" id="PTHR10984:SF25">
    <property type="entry name" value="ENDOPLASMIC RETICULUM-GOLGI INTERMEDIATE COMPARTMENT PROTEIN 3"/>
    <property type="match status" value="1"/>
</dbReference>
<dbReference type="InterPro" id="IPR045888">
    <property type="entry name" value="Erv"/>
</dbReference>
<keyword evidence="6" id="KW-0256">Endoplasmic reticulum</keyword>
<feature type="domain" description="Endoplasmic reticulum vesicle transporter C-terminal" evidence="7">
    <location>
        <begin position="144"/>
        <end position="381"/>
    </location>
</feature>
<keyword evidence="10" id="KW-1185">Reference proteome</keyword>
<keyword evidence="6" id="KW-0931">ER-Golgi transport</keyword>
<dbReference type="Proteomes" id="UP000790833">
    <property type="component" value="Unassembled WGS sequence"/>
</dbReference>